<sequence length="567" mass="64356">MLPTLRRSLLRASQTRLGHPSPLPSLFLFPSTYHLQPAGGATISTASTINTGLELEIKPHSYTSGRWLRRDKLEIDSRYIQFNFGALCQKVIELCPGASHIKTCRKIEGGFNRVCIFTLDSSKTIVAKLPFRVVGPAKLTTLSEVATVQYCRFIVNPLILKAHQAMPQVQTKTNIPIPKILDYNWDARDKANAVGSEYIIMEQAPGVPLHERWPRMTGDQQVRCIDAIYRMMKEVAGLEFPAFGSIYFDNALRCASKQPLADGFCVGPHCGTRYWDTHVGERRYDHYTNRNIGPWQTVGEYCDGLVDAGLSRVPPVDTESDRPICHGSPQTHLALLECVRPVLKQMSANTQISDSTTPLLFHPDLHMRNIFVADDNPSTITSIIDWQGASVEPAFWYSDEVPDFATGNEICAKAFDLSSRFFTPKLARPRLMNDNVFRPFRYCYRTWKDGAAALRHEMIETSRLWNELGFEGQSNYPLPTREELDKHEREYRLFEAAQNLRTDLSSLLNTASDGWVRPDDWKAAQSGQRELFDGMLQAVLANARLDDDEPVRDERTLRLIWPFDIDQ</sequence>
<dbReference type="PANTHER" id="PTHR36091:SF1">
    <property type="entry name" value="ALTERED INHERITANCE OF MITOCHONDRIA PROTEIN 9, MITOCHONDRIAL"/>
    <property type="match status" value="1"/>
</dbReference>
<keyword evidence="8" id="KW-1185">Reference proteome</keyword>
<reference evidence="7" key="2">
    <citation type="submission" date="2021-02" db="EMBL/GenBank/DDBJ databases">
        <title>Aspergillus puulaauensis MK2 genome sequence.</title>
        <authorList>
            <person name="Futagami T."/>
            <person name="Mori K."/>
            <person name="Kadooka C."/>
            <person name="Tanaka T."/>
        </authorList>
    </citation>
    <scope>NUCLEOTIDE SEQUENCE</scope>
    <source>
        <strain evidence="7">MK2</strain>
    </source>
</reference>
<evidence type="ECO:0000256" key="4">
    <source>
        <dbReference type="ARBA" id="ARBA00022946"/>
    </source>
</evidence>
<keyword evidence="4" id="KW-0809">Transit peptide</keyword>
<comment type="similarity">
    <text evidence="2">Belongs to the AIM9 family.</text>
</comment>
<proteinExistence type="inferred from homology"/>
<evidence type="ECO:0000256" key="3">
    <source>
        <dbReference type="ARBA" id="ARBA00016197"/>
    </source>
</evidence>
<dbReference type="OrthoDB" id="2831558at2759"/>
<reference evidence="7" key="1">
    <citation type="submission" date="2021-01" db="EMBL/GenBank/DDBJ databases">
        <authorList>
            <consortium name="Aspergillus puulaauensis MK2 genome sequencing consortium"/>
            <person name="Kazuki M."/>
            <person name="Futagami T."/>
        </authorList>
    </citation>
    <scope>NUCLEOTIDE SEQUENCE</scope>
    <source>
        <strain evidence="7">MK2</strain>
    </source>
</reference>
<evidence type="ECO:0000256" key="5">
    <source>
        <dbReference type="ARBA" id="ARBA00023128"/>
    </source>
</evidence>
<dbReference type="PANTHER" id="PTHR36091">
    <property type="entry name" value="ALTERED INHERITANCE OF MITOCHONDRIA PROTEIN 9, MITOCHONDRIAL"/>
    <property type="match status" value="1"/>
</dbReference>
<organism evidence="7 8">
    <name type="scientific">Aspergillus puulaauensis</name>
    <dbReference type="NCBI Taxonomy" id="1220207"/>
    <lineage>
        <taxon>Eukaryota</taxon>
        <taxon>Fungi</taxon>
        <taxon>Dikarya</taxon>
        <taxon>Ascomycota</taxon>
        <taxon>Pezizomycotina</taxon>
        <taxon>Eurotiomycetes</taxon>
        <taxon>Eurotiomycetidae</taxon>
        <taxon>Eurotiales</taxon>
        <taxon>Aspergillaceae</taxon>
        <taxon>Aspergillus</taxon>
    </lineage>
</organism>
<dbReference type="RefSeq" id="XP_041555847.1">
    <property type="nucleotide sequence ID" value="XM_041703131.1"/>
</dbReference>
<name>A0A7R7XMG2_9EURO</name>
<evidence type="ECO:0000256" key="6">
    <source>
        <dbReference type="ARBA" id="ARBA00031849"/>
    </source>
</evidence>
<dbReference type="Proteomes" id="UP000654913">
    <property type="component" value="Chromosome 4"/>
</dbReference>
<evidence type="ECO:0000313" key="8">
    <source>
        <dbReference type="Proteomes" id="UP000654913"/>
    </source>
</evidence>
<dbReference type="EMBL" id="AP024446">
    <property type="protein sequence ID" value="BCS23653.1"/>
    <property type="molecule type" value="Genomic_DNA"/>
</dbReference>
<dbReference type="InterPro" id="IPR051035">
    <property type="entry name" value="Mito_inheritance_9"/>
</dbReference>
<dbReference type="AlphaFoldDB" id="A0A7R7XMG2"/>
<gene>
    <name evidence="7" type="ORF">APUU_40097A</name>
</gene>
<keyword evidence="5" id="KW-0496">Mitochondrion</keyword>
<evidence type="ECO:0000256" key="2">
    <source>
        <dbReference type="ARBA" id="ARBA00005543"/>
    </source>
</evidence>
<evidence type="ECO:0000313" key="7">
    <source>
        <dbReference type="EMBL" id="BCS23653.1"/>
    </source>
</evidence>
<dbReference type="SUPFAM" id="SSF56112">
    <property type="entry name" value="Protein kinase-like (PK-like)"/>
    <property type="match status" value="1"/>
</dbReference>
<dbReference type="InterPro" id="IPR011009">
    <property type="entry name" value="Kinase-like_dom_sf"/>
</dbReference>
<dbReference type="GeneID" id="64973658"/>
<dbReference type="GO" id="GO:0005739">
    <property type="term" value="C:mitochondrion"/>
    <property type="evidence" value="ECO:0007669"/>
    <property type="project" value="UniProtKB-SubCell"/>
</dbReference>
<accession>A0A7R7XMG2</accession>
<dbReference type="KEGG" id="apuu:APUU_40097A"/>
<evidence type="ECO:0000256" key="1">
    <source>
        <dbReference type="ARBA" id="ARBA00004173"/>
    </source>
</evidence>
<comment type="subcellular location">
    <subcellularLocation>
        <location evidence="1">Mitochondrion</location>
    </subcellularLocation>
</comment>
<protein>
    <recommendedName>
        <fullName evidence="3">Altered inheritance of mitochondria protein 9, mitochondrial</fullName>
    </recommendedName>
    <alternativeName>
        <fullName evidence="6">Found in mitochondrial proteome protein 29</fullName>
    </alternativeName>
</protein>